<name>A0A0F9SB44_9ZZZZ</name>
<reference evidence="1" key="1">
    <citation type="journal article" date="2015" name="Nature">
        <title>Complex archaea that bridge the gap between prokaryotes and eukaryotes.</title>
        <authorList>
            <person name="Spang A."/>
            <person name="Saw J.H."/>
            <person name="Jorgensen S.L."/>
            <person name="Zaremba-Niedzwiedzka K."/>
            <person name="Martijn J."/>
            <person name="Lind A.E."/>
            <person name="van Eijk R."/>
            <person name="Schleper C."/>
            <person name="Guy L."/>
            <person name="Ettema T.J."/>
        </authorList>
    </citation>
    <scope>NUCLEOTIDE SEQUENCE</scope>
</reference>
<protein>
    <submittedName>
        <fullName evidence="1">Uncharacterized protein</fullName>
    </submittedName>
</protein>
<comment type="caution">
    <text evidence="1">The sequence shown here is derived from an EMBL/GenBank/DDBJ whole genome shotgun (WGS) entry which is preliminary data.</text>
</comment>
<organism evidence="1">
    <name type="scientific">marine sediment metagenome</name>
    <dbReference type="NCBI Taxonomy" id="412755"/>
    <lineage>
        <taxon>unclassified sequences</taxon>
        <taxon>metagenomes</taxon>
        <taxon>ecological metagenomes</taxon>
    </lineage>
</organism>
<accession>A0A0F9SB44</accession>
<evidence type="ECO:0000313" key="1">
    <source>
        <dbReference type="EMBL" id="KKN59482.1"/>
    </source>
</evidence>
<proteinExistence type="predicted"/>
<sequence length="72" mass="8239">MKTNDFKKGERVRYIPSHASGNKFHRHCEDGVVSSINDKYVFVKYDNMIGKMTTGDEPYTSAATRPEDLIKI</sequence>
<dbReference type="EMBL" id="LAZR01000725">
    <property type="protein sequence ID" value="KKN59482.1"/>
    <property type="molecule type" value="Genomic_DNA"/>
</dbReference>
<gene>
    <name evidence="1" type="ORF">LCGC14_0541940</name>
</gene>
<dbReference type="AlphaFoldDB" id="A0A0F9SB44"/>